<dbReference type="EMBL" id="JAFIMR010000035">
    <property type="protein sequence ID" value="KAI1859050.1"/>
    <property type="molecule type" value="Genomic_DNA"/>
</dbReference>
<evidence type="ECO:0000256" key="1">
    <source>
        <dbReference type="SAM" id="MobiDB-lite"/>
    </source>
</evidence>
<accession>A0A9P9WDR5</accession>
<reference evidence="2" key="1">
    <citation type="submission" date="2021-03" db="EMBL/GenBank/DDBJ databases">
        <title>Revisited historic fungal species revealed as producer of novel bioactive compounds through whole genome sequencing and comparative genomics.</title>
        <authorList>
            <person name="Vignolle G.A."/>
            <person name="Hochenegger N."/>
            <person name="Mach R.L."/>
            <person name="Mach-Aigner A.R."/>
            <person name="Javad Rahimi M."/>
            <person name="Salim K.A."/>
            <person name="Chan C.M."/>
            <person name="Lim L.B.L."/>
            <person name="Cai F."/>
            <person name="Druzhinina I.S."/>
            <person name="U'Ren J.M."/>
            <person name="Derntl C."/>
        </authorList>
    </citation>
    <scope>NUCLEOTIDE SEQUENCE</scope>
    <source>
        <strain evidence="2">TUCIM 5799</strain>
    </source>
</reference>
<feature type="compositionally biased region" description="Basic and acidic residues" evidence="1">
    <location>
        <begin position="389"/>
        <end position="406"/>
    </location>
</feature>
<protein>
    <submittedName>
        <fullName evidence="2">Uncharacterized protein</fullName>
    </submittedName>
</protein>
<comment type="caution">
    <text evidence="2">The sequence shown here is derived from an EMBL/GenBank/DDBJ whole genome shotgun (WGS) entry which is preliminary data.</text>
</comment>
<evidence type="ECO:0000313" key="2">
    <source>
        <dbReference type="EMBL" id="KAI1859050.1"/>
    </source>
</evidence>
<organism evidence="2 3">
    <name type="scientific">Neoarthrinium moseri</name>
    <dbReference type="NCBI Taxonomy" id="1658444"/>
    <lineage>
        <taxon>Eukaryota</taxon>
        <taxon>Fungi</taxon>
        <taxon>Dikarya</taxon>
        <taxon>Ascomycota</taxon>
        <taxon>Pezizomycotina</taxon>
        <taxon>Sordariomycetes</taxon>
        <taxon>Xylariomycetidae</taxon>
        <taxon>Amphisphaeriales</taxon>
        <taxon>Apiosporaceae</taxon>
        <taxon>Neoarthrinium</taxon>
    </lineage>
</organism>
<feature type="compositionally biased region" description="Polar residues" evidence="1">
    <location>
        <begin position="51"/>
        <end position="68"/>
    </location>
</feature>
<dbReference type="Proteomes" id="UP000829685">
    <property type="component" value="Unassembled WGS sequence"/>
</dbReference>
<feature type="compositionally biased region" description="Low complexity" evidence="1">
    <location>
        <begin position="95"/>
        <end position="104"/>
    </location>
</feature>
<name>A0A9P9WDR5_9PEZI</name>
<dbReference type="AlphaFoldDB" id="A0A9P9WDR5"/>
<evidence type="ECO:0000313" key="3">
    <source>
        <dbReference type="Proteomes" id="UP000829685"/>
    </source>
</evidence>
<keyword evidence="3" id="KW-1185">Reference proteome</keyword>
<gene>
    <name evidence="2" type="ORF">JX265_010527</name>
</gene>
<proteinExistence type="predicted"/>
<sequence>MGRPKRPPKSPLSGTAAKDGRPRAPIMPKEQQPPPPLYQAAMDLIHLGIEQQAQHSVHPSPLDTNDNLGGSEHMGEAPRRLTSNMAANGPDLKVSSSSSPGASSDIATGTSLPPLSDNSLGLGLVSSGEGVYPPSCYIGNRDVGDCLFRQDTSMPWSSGNAYDGNLDSQLDVWPCNNSASGGTAAQKHSYNDTASLATANRQELDITLDVCNPSRNCYVALLSRLTQLESYLASRPLENPAPIDDTLRATKDLLDLKERIYSCRGHAIPGGRKSPSCLLSSRPIILFLCLLTERIVYLFEDLFRRAPSLIQPFTEALQPPAYGPNWQRSMRAVRSLLDYSSTCPFPDANRPLQIGSMEVSNEVKTRALRRILRGRIERLLVMLEDMKRMSGPRGEEDGGRQSHSPDRILGPDGGCGAANHAASRQTVAELYLRVEMLLGRLTLTA</sequence>
<feature type="region of interest" description="Disordered" evidence="1">
    <location>
        <begin position="389"/>
        <end position="419"/>
    </location>
</feature>
<feature type="region of interest" description="Disordered" evidence="1">
    <location>
        <begin position="1"/>
        <end position="115"/>
    </location>
</feature>